<comment type="caution">
    <text evidence="2">The sequence shown here is derived from an EMBL/GenBank/DDBJ whole genome shotgun (WGS) entry which is preliminary data.</text>
</comment>
<feature type="region of interest" description="Disordered" evidence="1">
    <location>
        <begin position="197"/>
        <end position="273"/>
    </location>
</feature>
<evidence type="ECO:0000256" key="1">
    <source>
        <dbReference type="SAM" id="MobiDB-lite"/>
    </source>
</evidence>
<accession>A0ABQ6JJR3</accession>
<sequence>MARCSDMTTIVLFHSVLGLRQGVSDAAERLRAAGHEVHTPDLLDGAVFDAYEPAMANWQPQGEAINERALQAVADLPDGFVVAGFSAGSGVATFVATRRAVSALLRLSGENPLEWFGEGAAFPPGMDSQIHQMSDDPFHDGPEVLAQAIADVEAGGGTCESLRVPRVGAPVHRPLAARRVRRRGHRACCGRGCCRSSPRTADPGRSGWRRRSRPSPRSWWRCCPVRSTRGRSSARTGRGRWGSPTGSTASWARPPRSVRCSRGRCTPPTAGSW</sequence>
<dbReference type="Gene3D" id="3.40.50.1820">
    <property type="entry name" value="alpha/beta hydrolase"/>
    <property type="match status" value="1"/>
</dbReference>
<dbReference type="EMBL" id="BSUZ01000001">
    <property type="protein sequence ID" value="GMA87997.1"/>
    <property type="molecule type" value="Genomic_DNA"/>
</dbReference>
<evidence type="ECO:0008006" key="4">
    <source>
        <dbReference type="Google" id="ProtNLM"/>
    </source>
</evidence>
<name>A0ABQ6JJR3_9ACTN</name>
<evidence type="ECO:0000313" key="3">
    <source>
        <dbReference type="Proteomes" id="UP001157017"/>
    </source>
</evidence>
<reference evidence="3" key="1">
    <citation type="journal article" date="2019" name="Int. J. Syst. Evol. Microbiol.">
        <title>The Global Catalogue of Microorganisms (GCM) 10K type strain sequencing project: providing services to taxonomists for standard genome sequencing and annotation.</title>
        <authorList>
            <consortium name="The Broad Institute Genomics Platform"/>
            <consortium name="The Broad Institute Genome Sequencing Center for Infectious Disease"/>
            <person name="Wu L."/>
            <person name="Ma J."/>
        </authorList>
    </citation>
    <scope>NUCLEOTIDE SEQUENCE [LARGE SCALE GENOMIC DNA]</scope>
    <source>
        <strain evidence="3">NBRC 108730</strain>
    </source>
</reference>
<gene>
    <name evidence="2" type="ORF">GCM10025868_32470</name>
</gene>
<proteinExistence type="predicted"/>
<protein>
    <recommendedName>
        <fullName evidence="4">Dienelactone hydrolase domain-containing protein</fullName>
    </recommendedName>
</protein>
<dbReference type="Proteomes" id="UP001157017">
    <property type="component" value="Unassembled WGS sequence"/>
</dbReference>
<organism evidence="2 3">
    <name type="scientific">Angustibacter aerolatus</name>
    <dbReference type="NCBI Taxonomy" id="1162965"/>
    <lineage>
        <taxon>Bacteria</taxon>
        <taxon>Bacillati</taxon>
        <taxon>Actinomycetota</taxon>
        <taxon>Actinomycetes</taxon>
        <taxon>Kineosporiales</taxon>
        <taxon>Kineosporiaceae</taxon>
    </lineage>
</organism>
<feature type="compositionally biased region" description="Low complexity" evidence="1">
    <location>
        <begin position="215"/>
        <end position="236"/>
    </location>
</feature>
<feature type="compositionally biased region" description="Low complexity" evidence="1">
    <location>
        <begin position="197"/>
        <end position="206"/>
    </location>
</feature>
<evidence type="ECO:0000313" key="2">
    <source>
        <dbReference type="EMBL" id="GMA87997.1"/>
    </source>
</evidence>
<dbReference type="InterPro" id="IPR029058">
    <property type="entry name" value="AB_hydrolase_fold"/>
</dbReference>
<keyword evidence="3" id="KW-1185">Reference proteome</keyword>
<dbReference type="SUPFAM" id="SSF53474">
    <property type="entry name" value="alpha/beta-Hydrolases"/>
    <property type="match status" value="1"/>
</dbReference>